<feature type="region of interest" description="Disordered" evidence="1">
    <location>
        <begin position="47"/>
        <end position="83"/>
    </location>
</feature>
<reference evidence="2" key="1">
    <citation type="journal article" date="2019" name="Sci. Rep.">
        <title>Draft genome of Tanacetum cinerariifolium, the natural source of mosquito coil.</title>
        <authorList>
            <person name="Yamashiro T."/>
            <person name="Shiraishi A."/>
            <person name="Satake H."/>
            <person name="Nakayama K."/>
        </authorList>
    </citation>
    <scope>NUCLEOTIDE SEQUENCE</scope>
</reference>
<sequence length="243" mass="28212">MVKGEEDKESYASEFADYMLNDDVDDSGTRIELRSYKEKPYIYVDDVVSKKKNDEKNEDEVNNDDEEIKNEKKDDEIEKEKIDNDVEKTDEIFKMKDNNEVATDSMETMNEQMQTLIPTPTRSPRKDLSSYKTILEELMTTVSPTTATIPTPKTTWSNSPHIKNKLVTHEFFMSKIQEVFDDCNKDREVEPINVPEMVSKEFATHGPKMNEELFRKHMQNTTLNLYPTTSLSTAKKSTPDLQQ</sequence>
<proteinExistence type="predicted"/>
<accession>A0A6L2J946</accession>
<feature type="compositionally biased region" description="Acidic residues" evidence="1">
    <location>
        <begin position="56"/>
        <end position="68"/>
    </location>
</feature>
<dbReference type="AlphaFoldDB" id="A0A6L2J946"/>
<organism evidence="2">
    <name type="scientific">Tanacetum cinerariifolium</name>
    <name type="common">Dalmatian daisy</name>
    <name type="synonym">Chrysanthemum cinerariifolium</name>
    <dbReference type="NCBI Taxonomy" id="118510"/>
    <lineage>
        <taxon>Eukaryota</taxon>
        <taxon>Viridiplantae</taxon>
        <taxon>Streptophyta</taxon>
        <taxon>Embryophyta</taxon>
        <taxon>Tracheophyta</taxon>
        <taxon>Spermatophyta</taxon>
        <taxon>Magnoliopsida</taxon>
        <taxon>eudicotyledons</taxon>
        <taxon>Gunneridae</taxon>
        <taxon>Pentapetalae</taxon>
        <taxon>asterids</taxon>
        <taxon>campanulids</taxon>
        <taxon>Asterales</taxon>
        <taxon>Asteraceae</taxon>
        <taxon>Asteroideae</taxon>
        <taxon>Anthemideae</taxon>
        <taxon>Anthemidinae</taxon>
        <taxon>Tanacetum</taxon>
    </lineage>
</organism>
<evidence type="ECO:0000313" key="2">
    <source>
        <dbReference type="EMBL" id="GEU33431.1"/>
    </source>
</evidence>
<dbReference type="EMBL" id="BKCJ010000463">
    <property type="protein sequence ID" value="GEU33431.1"/>
    <property type="molecule type" value="Genomic_DNA"/>
</dbReference>
<feature type="compositionally biased region" description="Basic and acidic residues" evidence="1">
    <location>
        <begin position="69"/>
        <end position="83"/>
    </location>
</feature>
<gene>
    <name evidence="2" type="ORF">Tci_005409</name>
</gene>
<evidence type="ECO:0000256" key="1">
    <source>
        <dbReference type="SAM" id="MobiDB-lite"/>
    </source>
</evidence>
<protein>
    <submittedName>
        <fullName evidence="2">Uncharacterized protein</fullName>
    </submittedName>
</protein>
<comment type="caution">
    <text evidence="2">The sequence shown here is derived from an EMBL/GenBank/DDBJ whole genome shotgun (WGS) entry which is preliminary data.</text>
</comment>
<name>A0A6L2J946_TANCI</name>